<feature type="region of interest" description="Disordered" evidence="1">
    <location>
        <begin position="278"/>
        <end position="327"/>
    </location>
</feature>
<evidence type="ECO:0000256" key="1">
    <source>
        <dbReference type="SAM" id="MobiDB-lite"/>
    </source>
</evidence>
<feature type="compositionally biased region" description="Low complexity" evidence="1">
    <location>
        <begin position="278"/>
        <end position="289"/>
    </location>
</feature>
<feature type="compositionally biased region" description="Low complexity" evidence="1">
    <location>
        <begin position="1"/>
        <end position="16"/>
    </location>
</feature>
<feature type="region of interest" description="Disordered" evidence="1">
    <location>
        <begin position="164"/>
        <end position="187"/>
    </location>
</feature>
<evidence type="ECO:0000313" key="3">
    <source>
        <dbReference type="Proteomes" id="UP001215598"/>
    </source>
</evidence>
<evidence type="ECO:0000313" key="2">
    <source>
        <dbReference type="EMBL" id="KAJ7724782.1"/>
    </source>
</evidence>
<name>A0AAD7HPF0_9AGAR</name>
<dbReference type="AlphaFoldDB" id="A0AAD7HPF0"/>
<organism evidence="2 3">
    <name type="scientific">Mycena metata</name>
    <dbReference type="NCBI Taxonomy" id="1033252"/>
    <lineage>
        <taxon>Eukaryota</taxon>
        <taxon>Fungi</taxon>
        <taxon>Dikarya</taxon>
        <taxon>Basidiomycota</taxon>
        <taxon>Agaricomycotina</taxon>
        <taxon>Agaricomycetes</taxon>
        <taxon>Agaricomycetidae</taxon>
        <taxon>Agaricales</taxon>
        <taxon>Marasmiineae</taxon>
        <taxon>Mycenaceae</taxon>
        <taxon>Mycena</taxon>
    </lineage>
</organism>
<gene>
    <name evidence="2" type="ORF">B0H16DRAFT_1698552</name>
</gene>
<dbReference type="EMBL" id="JARKIB010000199">
    <property type="protein sequence ID" value="KAJ7724782.1"/>
    <property type="molecule type" value="Genomic_DNA"/>
</dbReference>
<comment type="caution">
    <text evidence="2">The sequence shown here is derived from an EMBL/GenBank/DDBJ whole genome shotgun (WGS) entry which is preliminary data.</text>
</comment>
<feature type="region of interest" description="Disordered" evidence="1">
    <location>
        <begin position="1"/>
        <end position="66"/>
    </location>
</feature>
<protein>
    <submittedName>
        <fullName evidence="2">Uncharacterized protein</fullName>
    </submittedName>
</protein>
<sequence length="639" mass="69515">MAKGNGAPKGKAAVAKPKPKQVAKKNQESDGEYDNSVSVPAKRSRKPVDPRSPLPARKGRNVNPGKFVGAVAGAEVLARRTHEEVVEAQSREEARRLRLEALEIQRIAILAEMELEAEQEAIHESTSVVKNIDDHNADLDVASDVGSPYVPPPEFTGQAAMSDDDEMGSGGPYIDNLPQPSSPDHTMDDMVQAQLRQESKQILENKRIMNLVYAEEAKRAAVPVARPRGQKKGDVRMKVDARKAEIKEGKQSGDSQAMDFKRLQALFPTGLKSSWQKATSAASAPSRSSGNLKNSSAKSTTEIATPLGGLIDDDNFGVRPSKGSGAQRSIRKNDLIHFVGDSDDEVEVVAPRKARKIKSNVKTERAVPGPLAATSSVTVVSSSPSPSIPPAIQNRWLTATLPTISHFLGSSVKPFECGSDIDELQEAVQRANPGIQYMLVYGDAVHSKIRSLLYGRRAMFPIQALLVVKRHFDGDEFIKAEDPVSAIADYVAYALRSDGPMLYRTPAPKDIVNPKQVGYTAPQDYCESPFLIDVLKPFVKKIAGSKYDYGFLHGAVGLAAAALEKQFRMWGTGTFVHNPEEFSRDTAGDIIDDYIDNTISFPDHRWARINALCGIPPKDSTPAISVSSKSRRVYVPSSP</sequence>
<reference evidence="2" key="1">
    <citation type="submission" date="2023-03" db="EMBL/GenBank/DDBJ databases">
        <title>Massive genome expansion in bonnet fungi (Mycena s.s.) driven by repeated elements and novel gene families across ecological guilds.</title>
        <authorList>
            <consortium name="Lawrence Berkeley National Laboratory"/>
            <person name="Harder C.B."/>
            <person name="Miyauchi S."/>
            <person name="Viragh M."/>
            <person name="Kuo A."/>
            <person name="Thoen E."/>
            <person name="Andreopoulos B."/>
            <person name="Lu D."/>
            <person name="Skrede I."/>
            <person name="Drula E."/>
            <person name="Henrissat B."/>
            <person name="Morin E."/>
            <person name="Kohler A."/>
            <person name="Barry K."/>
            <person name="LaButti K."/>
            <person name="Morin E."/>
            <person name="Salamov A."/>
            <person name="Lipzen A."/>
            <person name="Mereny Z."/>
            <person name="Hegedus B."/>
            <person name="Baldrian P."/>
            <person name="Stursova M."/>
            <person name="Weitz H."/>
            <person name="Taylor A."/>
            <person name="Grigoriev I.V."/>
            <person name="Nagy L.G."/>
            <person name="Martin F."/>
            <person name="Kauserud H."/>
        </authorList>
    </citation>
    <scope>NUCLEOTIDE SEQUENCE</scope>
    <source>
        <strain evidence="2">CBHHK182m</strain>
    </source>
</reference>
<feature type="region of interest" description="Disordered" evidence="1">
    <location>
        <begin position="226"/>
        <end position="257"/>
    </location>
</feature>
<proteinExistence type="predicted"/>
<feature type="compositionally biased region" description="Basic and acidic residues" evidence="1">
    <location>
        <begin position="231"/>
        <end position="251"/>
    </location>
</feature>
<dbReference type="Proteomes" id="UP001215598">
    <property type="component" value="Unassembled WGS sequence"/>
</dbReference>
<feature type="compositionally biased region" description="Polar residues" evidence="1">
    <location>
        <begin position="290"/>
        <end position="303"/>
    </location>
</feature>
<accession>A0AAD7HPF0</accession>
<keyword evidence="3" id="KW-1185">Reference proteome</keyword>